<comment type="similarity">
    <text evidence="1">Belongs to the PPP phosphatase family.</text>
</comment>
<dbReference type="SMART" id="SM00220">
    <property type="entry name" value="S_TKc"/>
    <property type="match status" value="1"/>
</dbReference>
<evidence type="ECO:0000256" key="1">
    <source>
        <dbReference type="RuleBase" id="RU004273"/>
    </source>
</evidence>
<dbReference type="InterPro" id="IPR006186">
    <property type="entry name" value="Ser/Thr-sp_prot-phosphatase"/>
</dbReference>
<dbReference type="SMART" id="SM00156">
    <property type="entry name" value="PP2Ac"/>
    <property type="match status" value="1"/>
</dbReference>
<comment type="catalytic activity">
    <reaction evidence="1">
        <text>O-phospho-L-threonyl-[protein] + H2O = L-threonyl-[protein] + phosphate</text>
        <dbReference type="Rhea" id="RHEA:47004"/>
        <dbReference type="Rhea" id="RHEA-COMP:11060"/>
        <dbReference type="Rhea" id="RHEA-COMP:11605"/>
        <dbReference type="ChEBI" id="CHEBI:15377"/>
        <dbReference type="ChEBI" id="CHEBI:30013"/>
        <dbReference type="ChEBI" id="CHEBI:43474"/>
        <dbReference type="ChEBI" id="CHEBI:61977"/>
        <dbReference type="EC" id="3.1.3.16"/>
    </reaction>
</comment>
<dbReference type="InterPro" id="IPR029052">
    <property type="entry name" value="Metallo-depent_PP-like"/>
</dbReference>
<dbReference type="PROSITE" id="PS00108">
    <property type="entry name" value="PROTEIN_KINASE_ST"/>
    <property type="match status" value="1"/>
</dbReference>
<dbReference type="Gene3D" id="3.60.21.10">
    <property type="match status" value="1"/>
</dbReference>
<dbReference type="Proteomes" id="UP000276991">
    <property type="component" value="Unassembled WGS sequence"/>
</dbReference>
<dbReference type="EC" id="3.1.3.16" evidence="1"/>
<dbReference type="GO" id="GO:0005634">
    <property type="term" value="C:nucleus"/>
    <property type="evidence" value="ECO:0007669"/>
    <property type="project" value="TreeGrafter"/>
</dbReference>
<dbReference type="PROSITE" id="PS50011">
    <property type="entry name" value="PROTEIN_KINASE_DOM"/>
    <property type="match status" value="1"/>
</dbReference>
<dbReference type="PANTHER" id="PTHR11668:SF194">
    <property type="entry name" value="SERINE_THREONINE-PROTEIN PHOSPHATASE-RELATED"/>
    <property type="match status" value="1"/>
</dbReference>
<dbReference type="EMBL" id="UPTC01000320">
    <property type="protein sequence ID" value="VBB27977.1"/>
    <property type="molecule type" value="Genomic_DNA"/>
</dbReference>
<dbReference type="Pfam" id="PF00069">
    <property type="entry name" value="Pkinase"/>
    <property type="match status" value="1"/>
</dbReference>
<sequence length="697" mass="79679">MATSIATETLDRMISTLEEMVTKKEIQMNQKITLEEILALMSTATIIMMEEGSLIEVDVPIKVVGDIHGQYEDMHKLFGIIGKVPDVKMIFLGDYIDRGPQSIETIVYLLCLKVKYPDRIFLLRGNHETPAVNRIYGFYNECILKYGVGLWWDFQSFFNRMPMAGLIAKRVLCMHGGLSPHLTSLDQIRQIKRPCEPLDRGLLIDLVWSDPTNKGDGWFYSPRGLSYSFGKGVLLAACKMLKIDLVIRAHQVVQDGYELMVGKKLITIFSAPNYAGQFNNAGAVVCIDEDLQITFQQLRVPPGPTCVRSCPEVACVPGQALILPQIKESACTPQLKTAKPKAEELKERVEDKKEENNEKAENKEAKMENNNKDAEKRNGGEKEEEKKTAENEENGKHRRNSENNEKNTEKNQVELVMEDLHLFSNGIFSNVYKGLLKKPQHRLIAVKKSWSDQSDHNPMEVQILTMLNRMHHKNIIKLLYKFSQEYPDQKICTALVFEFFPMNLHEVRERYGPLSILDIKLYTWQLFRGQAHLEKNNICHRDIKPQNLLVNHKSGMLKISDFGSSKVPFDIDAKSVMIFFFLAPQLIINILGYPTPRDIAAMRVTTKVLQNNDFLGDLIKHIDQNAFELLTQVLVYDPIDRLSGQRFLENSYFNELFDPQTKRNGQRIKILSKKDFECAIAGDEVLPESTITDTSEM</sequence>
<dbReference type="SUPFAM" id="SSF56300">
    <property type="entry name" value="Metallo-dependent phosphatases"/>
    <property type="match status" value="1"/>
</dbReference>
<dbReference type="InterPro" id="IPR000719">
    <property type="entry name" value="Prot_kinase_dom"/>
</dbReference>
<evidence type="ECO:0000313" key="5">
    <source>
        <dbReference type="Proteomes" id="UP000276991"/>
    </source>
</evidence>
<evidence type="ECO:0000256" key="2">
    <source>
        <dbReference type="SAM" id="MobiDB-lite"/>
    </source>
</evidence>
<accession>A0A498S7R0</accession>
<dbReference type="InterPro" id="IPR050341">
    <property type="entry name" value="PP1_catalytic_subunit"/>
</dbReference>
<dbReference type="PRINTS" id="PR00114">
    <property type="entry name" value="STPHPHTASE"/>
</dbReference>
<dbReference type="Gene3D" id="3.30.200.20">
    <property type="entry name" value="Phosphorylase Kinase, domain 1"/>
    <property type="match status" value="1"/>
</dbReference>
<name>A0A498S7R0_ACAVI</name>
<dbReference type="GO" id="GO:0004672">
    <property type="term" value="F:protein kinase activity"/>
    <property type="evidence" value="ECO:0007669"/>
    <property type="project" value="InterPro"/>
</dbReference>
<evidence type="ECO:0000259" key="3">
    <source>
        <dbReference type="PROSITE" id="PS50011"/>
    </source>
</evidence>
<dbReference type="SUPFAM" id="SSF56112">
    <property type="entry name" value="Protein kinase-like (PK-like)"/>
    <property type="match status" value="1"/>
</dbReference>
<dbReference type="GO" id="GO:0004722">
    <property type="term" value="F:protein serine/threonine phosphatase activity"/>
    <property type="evidence" value="ECO:0007669"/>
    <property type="project" value="UniProtKB-EC"/>
</dbReference>
<protein>
    <recommendedName>
        <fullName evidence="1">Serine/threonine-protein phosphatase</fullName>
        <ecNumber evidence="1">3.1.3.16</ecNumber>
    </recommendedName>
</protein>
<organism evidence="4 5">
    <name type="scientific">Acanthocheilonema viteae</name>
    <name type="common">Filarial nematode worm</name>
    <name type="synonym">Dipetalonema viteae</name>
    <dbReference type="NCBI Taxonomy" id="6277"/>
    <lineage>
        <taxon>Eukaryota</taxon>
        <taxon>Metazoa</taxon>
        <taxon>Ecdysozoa</taxon>
        <taxon>Nematoda</taxon>
        <taxon>Chromadorea</taxon>
        <taxon>Rhabditida</taxon>
        <taxon>Spirurina</taxon>
        <taxon>Spiruromorpha</taxon>
        <taxon>Filarioidea</taxon>
        <taxon>Onchocercidae</taxon>
        <taxon>Acanthocheilonema</taxon>
    </lineage>
</organism>
<dbReference type="OrthoDB" id="272141at2759"/>
<keyword evidence="1" id="KW-0378">Hydrolase</keyword>
<dbReference type="Pfam" id="PF00149">
    <property type="entry name" value="Metallophos"/>
    <property type="match status" value="1"/>
</dbReference>
<feature type="domain" description="Protein kinase" evidence="3">
    <location>
        <begin position="417"/>
        <end position="653"/>
    </location>
</feature>
<evidence type="ECO:0000313" key="4">
    <source>
        <dbReference type="EMBL" id="VBB27977.1"/>
    </source>
</evidence>
<dbReference type="InterPro" id="IPR011009">
    <property type="entry name" value="Kinase-like_dom_sf"/>
</dbReference>
<reference evidence="4 5" key="1">
    <citation type="submission" date="2018-08" db="EMBL/GenBank/DDBJ databases">
        <authorList>
            <person name="Laetsch R D."/>
            <person name="Stevens L."/>
            <person name="Kumar S."/>
            <person name="Blaxter L. M."/>
        </authorList>
    </citation>
    <scope>NUCLEOTIDE SEQUENCE [LARGE SCALE GENOMIC DNA]</scope>
</reference>
<feature type="region of interest" description="Disordered" evidence="2">
    <location>
        <begin position="334"/>
        <end position="409"/>
    </location>
</feature>
<keyword evidence="5" id="KW-1185">Reference proteome</keyword>
<dbReference type="STRING" id="6277.A0A498S7R0"/>
<dbReference type="GO" id="GO:0005737">
    <property type="term" value="C:cytoplasm"/>
    <property type="evidence" value="ECO:0007669"/>
    <property type="project" value="TreeGrafter"/>
</dbReference>
<gene>
    <name evidence="4" type="ORF">NAV_LOCUS2807</name>
</gene>
<dbReference type="PROSITE" id="PS00125">
    <property type="entry name" value="SER_THR_PHOSPHATASE"/>
    <property type="match status" value="1"/>
</dbReference>
<dbReference type="AlphaFoldDB" id="A0A498S7R0"/>
<feature type="compositionally biased region" description="Basic and acidic residues" evidence="2">
    <location>
        <begin position="340"/>
        <end position="409"/>
    </location>
</feature>
<dbReference type="Gene3D" id="1.10.510.10">
    <property type="entry name" value="Transferase(Phosphotransferase) domain 1"/>
    <property type="match status" value="2"/>
</dbReference>
<proteinExistence type="inferred from homology"/>
<dbReference type="PANTHER" id="PTHR11668">
    <property type="entry name" value="SERINE/THREONINE PROTEIN PHOSPHATASE"/>
    <property type="match status" value="1"/>
</dbReference>
<dbReference type="InterPro" id="IPR004843">
    <property type="entry name" value="Calcineurin-like_PHP"/>
</dbReference>
<dbReference type="InterPro" id="IPR008271">
    <property type="entry name" value="Ser/Thr_kinase_AS"/>
</dbReference>
<dbReference type="GO" id="GO:0005524">
    <property type="term" value="F:ATP binding"/>
    <property type="evidence" value="ECO:0007669"/>
    <property type="project" value="InterPro"/>
</dbReference>